<dbReference type="SUPFAM" id="SSF46785">
    <property type="entry name" value="Winged helix' DNA-binding domain"/>
    <property type="match status" value="1"/>
</dbReference>
<evidence type="ECO:0000313" key="6">
    <source>
        <dbReference type="Proteomes" id="UP000295172"/>
    </source>
</evidence>
<evidence type="ECO:0000256" key="2">
    <source>
        <dbReference type="ARBA" id="ARBA00023125"/>
    </source>
</evidence>
<dbReference type="AlphaFoldDB" id="A0A4R4WV64"/>
<dbReference type="Proteomes" id="UP000295172">
    <property type="component" value="Unassembled WGS sequence"/>
</dbReference>
<proteinExistence type="predicted"/>
<dbReference type="GO" id="GO:0003677">
    <property type="term" value="F:DNA binding"/>
    <property type="evidence" value="ECO:0007669"/>
    <property type="project" value="UniProtKB-KW"/>
</dbReference>
<keyword evidence="3" id="KW-0804">Transcription</keyword>
<dbReference type="OrthoDB" id="4629660at2"/>
<dbReference type="EMBL" id="SMKR01000090">
    <property type="protein sequence ID" value="TDD21561.1"/>
    <property type="molecule type" value="Genomic_DNA"/>
</dbReference>
<dbReference type="GO" id="GO:0006950">
    <property type="term" value="P:response to stress"/>
    <property type="evidence" value="ECO:0007669"/>
    <property type="project" value="TreeGrafter"/>
</dbReference>
<dbReference type="PROSITE" id="PS50995">
    <property type="entry name" value="HTH_MARR_2"/>
    <property type="match status" value="1"/>
</dbReference>
<evidence type="ECO:0000313" key="5">
    <source>
        <dbReference type="EMBL" id="TDD21561.1"/>
    </source>
</evidence>
<keyword evidence="2" id="KW-0238">DNA-binding</keyword>
<dbReference type="InterPro" id="IPR000835">
    <property type="entry name" value="HTH_MarR-typ"/>
</dbReference>
<dbReference type="InterPro" id="IPR036390">
    <property type="entry name" value="WH_DNA-bd_sf"/>
</dbReference>
<reference evidence="5 6" key="1">
    <citation type="submission" date="2019-02" db="EMBL/GenBank/DDBJ databases">
        <title>Draft genome sequences of novel Actinobacteria.</title>
        <authorList>
            <person name="Sahin N."/>
            <person name="Ay H."/>
            <person name="Saygin H."/>
        </authorList>
    </citation>
    <scope>NUCLEOTIDE SEQUENCE [LARGE SCALE GENOMIC DNA]</scope>
    <source>
        <strain evidence="5 6">16K104</strain>
    </source>
</reference>
<dbReference type="PROSITE" id="PS01117">
    <property type="entry name" value="HTH_MARR_1"/>
    <property type="match status" value="1"/>
</dbReference>
<dbReference type="PANTHER" id="PTHR33164">
    <property type="entry name" value="TRANSCRIPTIONAL REGULATOR, MARR FAMILY"/>
    <property type="match status" value="1"/>
</dbReference>
<name>A0A4R4WV64_9ACTN</name>
<keyword evidence="6" id="KW-1185">Reference proteome</keyword>
<dbReference type="InterPro" id="IPR039422">
    <property type="entry name" value="MarR/SlyA-like"/>
</dbReference>
<organism evidence="5 6">
    <name type="scientific">Kribbella turkmenica</name>
    <dbReference type="NCBI Taxonomy" id="2530375"/>
    <lineage>
        <taxon>Bacteria</taxon>
        <taxon>Bacillati</taxon>
        <taxon>Actinomycetota</taxon>
        <taxon>Actinomycetes</taxon>
        <taxon>Propionibacteriales</taxon>
        <taxon>Kribbellaceae</taxon>
        <taxon>Kribbella</taxon>
    </lineage>
</organism>
<dbReference type="InterPro" id="IPR023187">
    <property type="entry name" value="Tscrpt_reg_MarR-type_CS"/>
</dbReference>
<accession>A0A4R4WV64</accession>
<dbReference type="PANTHER" id="PTHR33164:SF43">
    <property type="entry name" value="HTH-TYPE TRANSCRIPTIONAL REPRESSOR YETL"/>
    <property type="match status" value="1"/>
</dbReference>
<evidence type="ECO:0000256" key="1">
    <source>
        <dbReference type="ARBA" id="ARBA00023015"/>
    </source>
</evidence>
<dbReference type="SMART" id="SM00347">
    <property type="entry name" value="HTH_MARR"/>
    <property type="match status" value="1"/>
</dbReference>
<gene>
    <name evidence="5" type="ORF">E1218_20750</name>
</gene>
<keyword evidence="1" id="KW-0805">Transcription regulation</keyword>
<feature type="domain" description="HTH marR-type" evidence="4">
    <location>
        <begin position="2"/>
        <end position="131"/>
    </location>
</feature>
<evidence type="ECO:0000259" key="4">
    <source>
        <dbReference type="PROSITE" id="PS50995"/>
    </source>
</evidence>
<dbReference type="InterPro" id="IPR036388">
    <property type="entry name" value="WH-like_DNA-bd_sf"/>
</dbReference>
<dbReference type="GO" id="GO:0003700">
    <property type="term" value="F:DNA-binding transcription factor activity"/>
    <property type="evidence" value="ECO:0007669"/>
    <property type="project" value="InterPro"/>
</dbReference>
<dbReference type="Pfam" id="PF01047">
    <property type="entry name" value="MarR"/>
    <property type="match status" value="1"/>
</dbReference>
<comment type="caution">
    <text evidence="5">The sequence shown here is derived from an EMBL/GenBank/DDBJ whole genome shotgun (WGS) entry which is preliminary data.</text>
</comment>
<protein>
    <submittedName>
        <fullName evidence="5">MarR family transcriptional regulator</fullName>
    </submittedName>
</protein>
<dbReference type="RefSeq" id="WP_132322616.1">
    <property type="nucleotide sequence ID" value="NZ_SMKR01000090.1"/>
</dbReference>
<evidence type="ECO:0000256" key="3">
    <source>
        <dbReference type="ARBA" id="ARBA00023163"/>
    </source>
</evidence>
<dbReference type="Gene3D" id="1.10.10.10">
    <property type="entry name" value="Winged helix-like DNA-binding domain superfamily/Winged helix DNA-binding domain"/>
    <property type="match status" value="1"/>
</dbReference>
<sequence>MPSSLLLLLKQTERRIELGLQPLLDEFGMSIEQWRVMSALHDEPGQPMSALAEAAVLPAATLTRHVDKLVERGLVLRRVHPDDRRRVVTALSPVGGTVAERIAAAQRDLETDLADHFRMEIHERSGSATRR</sequence>